<evidence type="ECO:0000313" key="2">
    <source>
        <dbReference type="Proteomes" id="UP000634004"/>
    </source>
</evidence>
<dbReference type="Gene3D" id="3.30.2370.10">
    <property type="entry name" value="putative pyruvate dehydrogenase"/>
    <property type="match status" value="1"/>
</dbReference>
<reference evidence="1" key="1">
    <citation type="journal article" date="2014" name="Int. J. Syst. Evol. Microbiol.">
        <title>Complete genome sequence of Corynebacterium casei LMG S-19264T (=DSM 44701T), isolated from a smear-ripened cheese.</title>
        <authorList>
            <consortium name="US DOE Joint Genome Institute (JGI-PGF)"/>
            <person name="Walter F."/>
            <person name="Albersmeier A."/>
            <person name="Kalinowski J."/>
            <person name="Ruckert C."/>
        </authorList>
    </citation>
    <scope>NUCLEOTIDE SEQUENCE</scope>
    <source>
        <strain evidence="1">KCTC 32513</strain>
    </source>
</reference>
<dbReference type="InterPro" id="IPR031796">
    <property type="entry name" value="DUF5076"/>
</dbReference>
<organism evidence="1 2">
    <name type="scientific">Algimonas arctica</name>
    <dbReference type="NCBI Taxonomy" id="1479486"/>
    <lineage>
        <taxon>Bacteria</taxon>
        <taxon>Pseudomonadati</taxon>
        <taxon>Pseudomonadota</taxon>
        <taxon>Alphaproteobacteria</taxon>
        <taxon>Maricaulales</taxon>
        <taxon>Robiginitomaculaceae</taxon>
        <taxon>Algimonas</taxon>
    </lineage>
</organism>
<accession>A0A8J3CJU5</accession>
<evidence type="ECO:0008006" key="3">
    <source>
        <dbReference type="Google" id="ProtNLM"/>
    </source>
</evidence>
<name>A0A8J3CJU5_9PROT</name>
<protein>
    <recommendedName>
        <fullName evidence="3">DUF5076 domain-containing protein</fullName>
    </recommendedName>
</protein>
<gene>
    <name evidence="1" type="ORF">GCM10009069_00940</name>
</gene>
<sequence length="106" mass="11511">MSEVGSLTIPPAALEHDNRQEMFRFWIAGNTGHVALKYGFLGEQKDEAYMLGQMLADVAKHYTNASSEGLPNGLSADEILSAIKRGMTDGLTFDGHTEVTEAPDKP</sequence>
<dbReference type="RefSeq" id="WP_189494250.1">
    <property type="nucleotide sequence ID" value="NZ_BMZH01000001.1"/>
</dbReference>
<dbReference type="AlphaFoldDB" id="A0A8J3CJU5"/>
<dbReference type="Proteomes" id="UP000634004">
    <property type="component" value="Unassembled WGS sequence"/>
</dbReference>
<dbReference type="EMBL" id="BMZH01000001">
    <property type="protein sequence ID" value="GHA81699.1"/>
    <property type="molecule type" value="Genomic_DNA"/>
</dbReference>
<reference evidence="1" key="2">
    <citation type="submission" date="2020-09" db="EMBL/GenBank/DDBJ databases">
        <authorList>
            <person name="Sun Q."/>
            <person name="Kim S."/>
        </authorList>
    </citation>
    <scope>NUCLEOTIDE SEQUENCE</scope>
    <source>
        <strain evidence="1">KCTC 32513</strain>
    </source>
</reference>
<evidence type="ECO:0000313" key="1">
    <source>
        <dbReference type="EMBL" id="GHA81699.1"/>
    </source>
</evidence>
<dbReference type="Pfam" id="PF16826">
    <property type="entry name" value="DUF5076"/>
    <property type="match status" value="1"/>
</dbReference>
<comment type="caution">
    <text evidence="1">The sequence shown here is derived from an EMBL/GenBank/DDBJ whole genome shotgun (WGS) entry which is preliminary data.</text>
</comment>
<proteinExistence type="predicted"/>
<keyword evidence="2" id="KW-1185">Reference proteome</keyword>